<name>A0A6M3KZR9_9ZZZZ</name>
<dbReference type="AlphaFoldDB" id="A0A6M3KZR9"/>
<organism evidence="1">
    <name type="scientific">viral metagenome</name>
    <dbReference type="NCBI Taxonomy" id="1070528"/>
    <lineage>
        <taxon>unclassified sequences</taxon>
        <taxon>metagenomes</taxon>
        <taxon>organismal metagenomes</taxon>
    </lineage>
</organism>
<evidence type="ECO:0000313" key="1">
    <source>
        <dbReference type="EMBL" id="QJA87783.1"/>
    </source>
</evidence>
<protein>
    <submittedName>
        <fullName evidence="1">Uncharacterized protein</fullName>
    </submittedName>
</protein>
<reference evidence="1" key="1">
    <citation type="submission" date="2020-03" db="EMBL/GenBank/DDBJ databases">
        <title>The deep terrestrial virosphere.</title>
        <authorList>
            <person name="Holmfeldt K."/>
            <person name="Nilsson E."/>
            <person name="Simone D."/>
            <person name="Lopez-Fernandez M."/>
            <person name="Wu X."/>
            <person name="de Brujin I."/>
            <person name="Lundin D."/>
            <person name="Andersson A."/>
            <person name="Bertilsson S."/>
            <person name="Dopson M."/>
        </authorList>
    </citation>
    <scope>NUCLEOTIDE SEQUENCE</scope>
    <source>
        <strain evidence="1">MM415B02895</strain>
    </source>
</reference>
<sequence>MKKLIVLFIALLIAGSAYGLNETAENGPQNITSCYMVGTTDTTSGNVVVLQTTSPTYPGKEVTYSTTNGQAIYGIIVDTTNYSGADMVGGKWVRVQTYGRYDGVKCDTSGGSGVRTISAGSVLVCSETAGAATVMSPYYDDSETVSVGVITANSAVLALETVGIVESQVLVDGFMLW</sequence>
<proteinExistence type="predicted"/>
<accession>A0A6M3KZR9</accession>
<gene>
    <name evidence="1" type="ORF">MM415B02895_0005</name>
</gene>
<dbReference type="EMBL" id="MT142732">
    <property type="protein sequence ID" value="QJA87783.1"/>
    <property type="molecule type" value="Genomic_DNA"/>
</dbReference>